<dbReference type="GO" id="GO:0046872">
    <property type="term" value="F:metal ion binding"/>
    <property type="evidence" value="ECO:0007669"/>
    <property type="project" value="UniProtKB-KW"/>
</dbReference>
<dbReference type="Pfam" id="PF00149">
    <property type="entry name" value="Metallophos"/>
    <property type="match status" value="1"/>
</dbReference>
<evidence type="ECO:0000256" key="3">
    <source>
        <dbReference type="ARBA" id="ARBA00023004"/>
    </source>
</evidence>
<dbReference type="GO" id="GO:0016787">
    <property type="term" value="F:hydrolase activity"/>
    <property type="evidence" value="ECO:0007669"/>
    <property type="project" value="UniProtKB-KW"/>
</dbReference>
<keyword evidence="2" id="KW-0378">Hydrolase</keyword>
<dbReference type="Gene3D" id="3.60.21.10">
    <property type="match status" value="1"/>
</dbReference>
<dbReference type="AlphaFoldDB" id="A0A0F4PSC5"/>
<protein>
    <submittedName>
        <fullName evidence="6">3',5'-cyclic-nucleotide phosphodiesterase</fullName>
    </submittedName>
</protein>
<reference evidence="6 7" key="1">
    <citation type="journal article" date="2015" name="BMC Genomics">
        <title>Genome mining reveals unlocked bioactive potential of marine Gram-negative bacteria.</title>
        <authorList>
            <person name="Machado H."/>
            <person name="Sonnenschein E.C."/>
            <person name="Melchiorsen J."/>
            <person name="Gram L."/>
        </authorList>
    </citation>
    <scope>NUCLEOTIDE SEQUENCE [LARGE SCALE GENOMIC DNA]</scope>
    <source>
        <strain evidence="6 7">S3137</strain>
    </source>
</reference>
<dbReference type="Proteomes" id="UP000033664">
    <property type="component" value="Unassembled WGS sequence"/>
</dbReference>
<dbReference type="RefSeq" id="WP_045979563.1">
    <property type="nucleotide sequence ID" value="NZ_JXXY01000010.1"/>
</dbReference>
<evidence type="ECO:0000256" key="4">
    <source>
        <dbReference type="ARBA" id="ARBA00025742"/>
    </source>
</evidence>
<evidence type="ECO:0000313" key="7">
    <source>
        <dbReference type="Proteomes" id="UP000033664"/>
    </source>
</evidence>
<dbReference type="EMBL" id="JXXZ01000010">
    <property type="protein sequence ID" value="KJY98390.1"/>
    <property type="molecule type" value="Genomic_DNA"/>
</dbReference>
<dbReference type="PANTHER" id="PTHR42988:SF2">
    <property type="entry name" value="CYCLIC NUCLEOTIDE PHOSPHODIESTERASE CBUA0032-RELATED"/>
    <property type="match status" value="1"/>
</dbReference>
<evidence type="ECO:0000259" key="5">
    <source>
        <dbReference type="Pfam" id="PF00149"/>
    </source>
</evidence>
<dbReference type="SUPFAM" id="SSF56300">
    <property type="entry name" value="Metallo-dependent phosphatases"/>
    <property type="match status" value="1"/>
</dbReference>
<dbReference type="OrthoDB" id="9784378at2"/>
<sequence>MAWFESPYFCPASTELNFAHFTDAHLFAQPQEQYFGVRTAQHLQQTLAAMAAEAFDFVVFGGDLTQDHSPESYQLFAELVANSALQCPVFWVPGNHDELSQLNAMTEGQIRPEKRIEHACGQVLLINSKGDTPAGWVAEHHLAELGDAIDTAASQQVFITHHHPLPIHGYLDKHILENGDALLQCIETRSRSATVLHGHTHHDYYHDYQGVEVFGTPATSVQFVKNAASWQQENLGPGYRRMRLVANKAPITEVKWLAN</sequence>
<dbReference type="InterPro" id="IPR029052">
    <property type="entry name" value="Metallo-depent_PP-like"/>
</dbReference>
<comment type="caution">
    <text evidence="6">The sequence shown here is derived from an EMBL/GenBank/DDBJ whole genome shotgun (WGS) entry which is preliminary data.</text>
</comment>
<feature type="domain" description="Calcineurin-like phosphoesterase" evidence="5">
    <location>
        <begin position="17"/>
        <end position="202"/>
    </location>
</feature>
<dbReference type="PANTHER" id="PTHR42988">
    <property type="entry name" value="PHOSPHOHYDROLASE"/>
    <property type="match status" value="1"/>
</dbReference>
<dbReference type="eggNOG" id="COG1409">
    <property type="taxonomic scope" value="Bacteria"/>
</dbReference>
<keyword evidence="7" id="KW-1185">Reference proteome</keyword>
<dbReference type="InterPro" id="IPR004843">
    <property type="entry name" value="Calcineurin-like_PHP"/>
</dbReference>
<dbReference type="GeneID" id="58229141"/>
<dbReference type="PATRIC" id="fig|151081.8.peg.2147"/>
<name>A0A0F4PSC5_9GAMM</name>
<proteinExistence type="inferred from homology"/>
<evidence type="ECO:0000256" key="2">
    <source>
        <dbReference type="ARBA" id="ARBA00022801"/>
    </source>
</evidence>
<comment type="similarity">
    <text evidence="4">Belongs to the cyclic nucleotide phosphodiesterase class-III family.</text>
</comment>
<evidence type="ECO:0000313" key="6">
    <source>
        <dbReference type="EMBL" id="KJY98390.1"/>
    </source>
</evidence>
<organism evidence="6 7">
    <name type="scientific">Pseudoalteromonas ruthenica</name>
    <dbReference type="NCBI Taxonomy" id="151081"/>
    <lineage>
        <taxon>Bacteria</taxon>
        <taxon>Pseudomonadati</taxon>
        <taxon>Pseudomonadota</taxon>
        <taxon>Gammaproteobacteria</taxon>
        <taxon>Alteromonadales</taxon>
        <taxon>Pseudoalteromonadaceae</taxon>
        <taxon>Pseudoalteromonas</taxon>
    </lineage>
</organism>
<keyword evidence="1" id="KW-0479">Metal-binding</keyword>
<accession>A0A0F4PSC5</accession>
<keyword evidence="3" id="KW-0408">Iron</keyword>
<dbReference type="InterPro" id="IPR050884">
    <property type="entry name" value="CNP_phosphodiesterase-III"/>
</dbReference>
<gene>
    <name evidence="6" type="ORF">TW72_11630</name>
</gene>
<evidence type="ECO:0000256" key="1">
    <source>
        <dbReference type="ARBA" id="ARBA00022723"/>
    </source>
</evidence>